<sequence length="190" mass="20538">MLSAAMTRARLGAMRAEQLLLQFCCSSTDQRTTSPAVPAPQTQTPRSNPPMVPTTAAPSGDVVGIIAYSHLWGLGRGLLGVRVLVVRLLAPAPNPTPIPLPSPPFPDQDDDDLRRSPFRWSQVGQRRQRQQGGGGPMIAPGDDWDGDDEKDEEIGGNGKDGEQAEEGSEGWQGRQKRSQEQVLGELAKFM</sequence>
<evidence type="ECO:0000313" key="3">
    <source>
        <dbReference type="Proteomes" id="UP000722791"/>
    </source>
</evidence>
<organism evidence="2 3">
    <name type="scientific">Volvox reticuliferus</name>
    <dbReference type="NCBI Taxonomy" id="1737510"/>
    <lineage>
        <taxon>Eukaryota</taxon>
        <taxon>Viridiplantae</taxon>
        <taxon>Chlorophyta</taxon>
        <taxon>core chlorophytes</taxon>
        <taxon>Chlorophyceae</taxon>
        <taxon>CS clade</taxon>
        <taxon>Chlamydomonadales</taxon>
        <taxon>Volvocaceae</taxon>
        <taxon>Volvox</taxon>
    </lineage>
</organism>
<feature type="region of interest" description="Disordered" evidence="1">
    <location>
        <begin position="92"/>
        <end position="190"/>
    </location>
</feature>
<name>A0A8J4LSZ7_9CHLO</name>
<evidence type="ECO:0000256" key="1">
    <source>
        <dbReference type="SAM" id="MobiDB-lite"/>
    </source>
</evidence>
<dbReference type="EMBL" id="BNCQ01000028">
    <property type="protein sequence ID" value="GIM08694.1"/>
    <property type="molecule type" value="Genomic_DNA"/>
</dbReference>
<gene>
    <name evidence="2" type="ORF">Vretimale_12691</name>
</gene>
<feature type="compositionally biased region" description="Polar residues" evidence="1">
    <location>
        <begin position="30"/>
        <end position="46"/>
    </location>
</feature>
<protein>
    <submittedName>
        <fullName evidence="2">Uncharacterized protein</fullName>
    </submittedName>
</protein>
<feature type="compositionally biased region" description="Acidic residues" evidence="1">
    <location>
        <begin position="142"/>
        <end position="154"/>
    </location>
</feature>
<accession>A0A8J4LSZ7</accession>
<proteinExistence type="predicted"/>
<dbReference type="AlphaFoldDB" id="A0A8J4LSZ7"/>
<feature type="compositionally biased region" description="Pro residues" evidence="1">
    <location>
        <begin position="92"/>
        <end position="106"/>
    </location>
</feature>
<feature type="region of interest" description="Disordered" evidence="1">
    <location>
        <begin position="30"/>
        <end position="53"/>
    </location>
</feature>
<reference evidence="2" key="1">
    <citation type="journal article" date="2021" name="Proc. Natl. Acad. Sci. U.S.A.">
        <title>Three genomes in the algal genus Volvox reveal the fate of a haploid sex-determining region after a transition to homothallism.</title>
        <authorList>
            <person name="Yamamoto K."/>
            <person name="Hamaji T."/>
            <person name="Kawai-Toyooka H."/>
            <person name="Matsuzaki R."/>
            <person name="Takahashi F."/>
            <person name="Nishimura Y."/>
            <person name="Kawachi M."/>
            <person name="Noguchi H."/>
            <person name="Minakuchi Y."/>
            <person name="Umen J.G."/>
            <person name="Toyoda A."/>
            <person name="Nozaki H."/>
        </authorList>
    </citation>
    <scope>NUCLEOTIDE SEQUENCE</scope>
    <source>
        <strain evidence="2">NIES-3785</strain>
    </source>
</reference>
<evidence type="ECO:0000313" key="2">
    <source>
        <dbReference type="EMBL" id="GIM08694.1"/>
    </source>
</evidence>
<comment type="caution">
    <text evidence="2">The sequence shown here is derived from an EMBL/GenBank/DDBJ whole genome shotgun (WGS) entry which is preliminary data.</text>
</comment>
<dbReference type="Proteomes" id="UP000722791">
    <property type="component" value="Unassembled WGS sequence"/>
</dbReference>